<comment type="caution">
    <text evidence="1">The sequence shown here is derived from an EMBL/GenBank/DDBJ whole genome shotgun (WGS) entry which is preliminary data.</text>
</comment>
<reference evidence="1" key="1">
    <citation type="submission" date="2022-08" db="EMBL/GenBank/DDBJ databases">
        <authorList>
            <person name="Gutierrez-Valencia J."/>
        </authorList>
    </citation>
    <scope>NUCLEOTIDE SEQUENCE</scope>
</reference>
<gene>
    <name evidence="1" type="ORF">LITE_LOCUS9072</name>
</gene>
<accession>A0AAV0IFH5</accession>
<protein>
    <submittedName>
        <fullName evidence="1">Uncharacterized protein</fullName>
    </submittedName>
</protein>
<keyword evidence="2" id="KW-1185">Reference proteome</keyword>
<proteinExistence type="predicted"/>
<dbReference type="EMBL" id="CAMGYJ010000003">
    <property type="protein sequence ID" value="CAI0396325.1"/>
    <property type="molecule type" value="Genomic_DNA"/>
</dbReference>
<dbReference type="AlphaFoldDB" id="A0AAV0IFH5"/>
<evidence type="ECO:0000313" key="2">
    <source>
        <dbReference type="Proteomes" id="UP001154282"/>
    </source>
</evidence>
<name>A0AAV0IFH5_9ROSI</name>
<sequence length="78" mass="8826">MKKSDPSGLLPLQFLRQTADYSVTVPPSQPTLLQSSSDLSRFVVKENHDRGFMKSMNLISFPHSNTSTRSRTKRVETD</sequence>
<dbReference type="Proteomes" id="UP001154282">
    <property type="component" value="Unassembled WGS sequence"/>
</dbReference>
<evidence type="ECO:0000313" key="1">
    <source>
        <dbReference type="EMBL" id="CAI0396325.1"/>
    </source>
</evidence>
<organism evidence="1 2">
    <name type="scientific">Linum tenue</name>
    <dbReference type="NCBI Taxonomy" id="586396"/>
    <lineage>
        <taxon>Eukaryota</taxon>
        <taxon>Viridiplantae</taxon>
        <taxon>Streptophyta</taxon>
        <taxon>Embryophyta</taxon>
        <taxon>Tracheophyta</taxon>
        <taxon>Spermatophyta</taxon>
        <taxon>Magnoliopsida</taxon>
        <taxon>eudicotyledons</taxon>
        <taxon>Gunneridae</taxon>
        <taxon>Pentapetalae</taxon>
        <taxon>rosids</taxon>
        <taxon>fabids</taxon>
        <taxon>Malpighiales</taxon>
        <taxon>Linaceae</taxon>
        <taxon>Linum</taxon>
    </lineage>
</organism>